<evidence type="ECO:0000256" key="2">
    <source>
        <dbReference type="SAM" id="MobiDB-lite"/>
    </source>
</evidence>
<dbReference type="SUPFAM" id="SSF69047">
    <property type="entry name" value="Hypothetical protein YjbJ"/>
    <property type="match status" value="1"/>
</dbReference>
<feature type="compositionally biased region" description="Basic and acidic residues" evidence="2">
    <location>
        <begin position="1"/>
        <end position="17"/>
    </location>
</feature>
<dbReference type="Pfam" id="PF05532">
    <property type="entry name" value="CsbD"/>
    <property type="match status" value="1"/>
</dbReference>
<evidence type="ECO:0000313" key="4">
    <source>
        <dbReference type="EMBL" id="MCF4005673.1"/>
    </source>
</evidence>
<gene>
    <name evidence="4" type="ORF">L1O03_00545</name>
</gene>
<feature type="region of interest" description="Disordered" evidence="2">
    <location>
        <begin position="1"/>
        <end position="36"/>
    </location>
</feature>
<feature type="domain" description="CsbD-like" evidence="3">
    <location>
        <begin position="4"/>
        <end position="54"/>
    </location>
</feature>
<dbReference type="AlphaFoldDB" id="A0A9X1TZS1"/>
<comment type="similarity">
    <text evidence="1">Belongs to the UPF0337 (CsbD) family.</text>
</comment>
<accession>A0A9X1TZS1</accession>
<comment type="caution">
    <text evidence="4">The sequence shown here is derived from an EMBL/GenBank/DDBJ whole genome shotgun (WGS) entry which is preliminary data.</text>
</comment>
<evidence type="ECO:0000259" key="3">
    <source>
        <dbReference type="Pfam" id="PF05532"/>
    </source>
</evidence>
<sequence length="66" mass="6984">MGDIENKAEDLGGKAKEAFGNVTGNEEMENEGKADQVKADVKEAISDAGEKIKEGADKILGAFKDK</sequence>
<dbReference type="Proteomes" id="UP001139336">
    <property type="component" value="Unassembled WGS sequence"/>
</dbReference>
<proteinExistence type="inferred from homology"/>
<keyword evidence="5" id="KW-1185">Reference proteome</keyword>
<evidence type="ECO:0000256" key="1">
    <source>
        <dbReference type="ARBA" id="ARBA00009129"/>
    </source>
</evidence>
<name>A0A9X1TZS1_9CORY</name>
<dbReference type="InterPro" id="IPR036629">
    <property type="entry name" value="YjbJ_sf"/>
</dbReference>
<evidence type="ECO:0000313" key="5">
    <source>
        <dbReference type="Proteomes" id="UP001139336"/>
    </source>
</evidence>
<dbReference type="EMBL" id="JAKGSI010000001">
    <property type="protein sequence ID" value="MCF4005673.1"/>
    <property type="molecule type" value="Genomic_DNA"/>
</dbReference>
<reference evidence="4" key="1">
    <citation type="submission" date="2022-01" db="EMBL/GenBank/DDBJ databases">
        <title>Corynebacterium sp. nov isolated from isolated from the feces of the greater white-fronted geese (Anser albifrons) at Poyang Lake, PR China.</title>
        <authorList>
            <person name="Liu Q."/>
        </authorList>
    </citation>
    <scope>NUCLEOTIDE SEQUENCE</scope>
    <source>
        <strain evidence="4">JCM 32435</strain>
    </source>
</reference>
<dbReference type="RefSeq" id="WP_236117482.1">
    <property type="nucleotide sequence ID" value="NZ_JAKGSI010000001.1"/>
</dbReference>
<dbReference type="InterPro" id="IPR008462">
    <property type="entry name" value="CsbD"/>
</dbReference>
<organism evidence="4 5">
    <name type="scientific">Corynebacterium uropygiale</name>
    <dbReference type="NCBI Taxonomy" id="1775911"/>
    <lineage>
        <taxon>Bacteria</taxon>
        <taxon>Bacillati</taxon>
        <taxon>Actinomycetota</taxon>
        <taxon>Actinomycetes</taxon>
        <taxon>Mycobacteriales</taxon>
        <taxon>Corynebacteriaceae</taxon>
        <taxon>Corynebacterium</taxon>
    </lineage>
</organism>
<dbReference type="Gene3D" id="1.10.1470.10">
    <property type="entry name" value="YjbJ"/>
    <property type="match status" value="1"/>
</dbReference>
<protein>
    <submittedName>
        <fullName evidence="4">CsbD family protein</fullName>
    </submittedName>
</protein>